<dbReference type="EMBL" id="SHKM01000003">
    <property type="protein sequence ID" value="RZT75961.1"/>
    <property type="molecule type" value="Genomic_DNA"/>
</dbReference>
<sequence>MPLMPWLPQYDLGCAPMDHTHKEFVEWINRLAEIADDQFLDGFDQFLAHTVDHFEQEDRWMEASNFLPIHCHMDEHRRVLQTLQSIRRFVSRGDISIGRKAVAELVDWFTTHAATMDTALAVHMRNVGYAPVPLAA</sequence>
<accession>A0ABY0IPG1</accession>
<evidence type="ECO:0000259" key="4">
    <source>
        <dbReference type="Pfam" id="PF01814"/>
    </source>
</evidence>
<dbReference type="Gene3D" id="1.20.120.50">
    <property type="entry name" value="Hemerythrin-like"/>
    <property type="match status" value="1"/>
</dbReference>
<proteinExistence type="inferred from homology"/>
<dbReference type="Pfam" id="PF01814">
    <property type="entry name" value="Hemerythrin"/>
    <property type="match status" value="1"/>
</dbReference>
<dbReference type="CDD" id="cd12107">
    <property type="entry name" value="Hemerythrin"/>
    <property type="match status" value="1"/>
</dbReference>
<dbReference type="InterPro" id="IPR050669">
    <property type="entry name" value="Hemerythrin"/>
</dbReference>
<dbReference type="InterPro" id="IPR035938">
    <property type="entry name" value="Hemerythrin-like_sf"/>
</dbReference>
<dbReference type="RefSeq" id="WP_014236444.1">
    <property type="nucleotide sequence ID" value="NZ_SHKM01000003.1"/>
</dbReference>
<keyword evidence="6" id="KW-1185">Reference proteome</keyword>
<dbReference type="PANTHER" id="PTHR37164:SF1">
    <property type="entry name" value="BACTERIOHEMERYTHRIN"/>
    <property type="match status" value="1"/>
</dbReference>
<keyword evidence="3" id="KW-0408">Iron</keyword>
<dbReference type="InterPro" id="IPR012827">
    <property type="entry name" value="Hemerythrin_metal-bd"/>
</dbReference>
<evidence type="ECO:0000313" key="5">
    <source>
        <dbReference type="EMBL" id="RZT75961.1"/>
    </source>
</evidence>
<name>A0ABY0IPG1_9RHOO</name>
<protein>
    <submittedName>
        <fullName evidence="5">Hemerythrin-like metal-binding protein</fullName>
    </submittedName>
</protein>
<dbReference type="Proteomes" id="UP000292136">
    <property type="component" value="Unassembled WGS sequence"/>
</dbReference>
<comment type="caution">
    <text evidence="5">The sequence shown here is derived from an EMBL/GenBank/DDBJ whole genome shotgun (WGS) entry which is preliminary data.</text>
</comment>
<reference evidence="5 6" key="1">
    <citation type="submission" date="2019-02" db="EMBL/GenBank/DDBJ databases">
        <title>Genomic Encyclopedia of Type Strains, Phase IV (KMG-IV): sequencing the most valuable type-strain genomes for metagenomic binning, comparative biology and taxonomic classification.</title>
        <authorList>
            <person name="Goeker M."/>
        </authorList>
    </citation>
    <scope>NUCLEOTIDE SEQUENCE [LARGE SCALE GENOMIC DNA]</scope>
    <source>
        <strain evidence="5 6">DSM 21223</strain>
    </source>
</reference>
<gene>
    <name evidence="5" type="ORF">EV678_3148</name>
</gene>
<dbReference type="SUPFAM" id="SSF47188">
    <property type="entry name" value="Hemerythrin-like"/>
    <property type="match status" value="1"/>
</dbReference>
<comment type="similarity">
    <text evidence="1">Belongs to the hemerythrin family.</text>
</comment>
<evidence type="ECO:0000256" key="2">
    <source>
        <dbReference type="ARBA" id="ARBA00022723"/>
    </source>
</evidence>
<dbReference type="InterPro" id="IPR012312">
    <property type="entry name" value="Hemerythrin-like"/>
</dbReference>
<organism evidence="5 6">
    <name type="scientific">Azospira oryzae</name>
    <dbReference type="NCBI Taxonomy" id="146939"/>
    <lineage>
        <taxon>Bacteria</taxon>
        <taxon>Pseudomonadati</taxon>
        <taxon>Pseudomonadota</taxon>
        <taxon>Betaproteobacteria</taxon>
        <taxon>Rhodocyclales</taxon>
        <taxon>Rhodocyclaceae</taxon>
        <taxon>Azospira</taxon>
    </lineage>
</organism>
<keyword evidence="2" id="KW-0479">Metal-binding</keyword>
<evidence type="ECO:0000313" key="6">
    <source>
        <dbReference type="Proteomes" id="UP000292136"/>
    </source>
</evidence>
<dbReference type="NCBIfam" id="TIGR02481">
    <property type="entry name" value="hemeryth_dom"/>
    <property type="match status" value="1"/>
</dbReference>
<evidence type="ECO:0000256" key="1">
    <source>
        <dbReference type="ARBA" id="ARBA00010587"/>
    </source>
</evidence>
<feature type="domain" description="Hemerythrin-like" evidence="4">
    <location>
        <begin position="17"/>
        <end position="119"/>
    </location>
</feature>
<evidence type="ECO:0000256" key="3">
    <source>
        <dbReference type="ARBA" id="ARBA00023004"/>
    </source>
</evidence>
<dbReference type="PANTHER" id="PTHR37164">
    <property type="entry name" value="BACTERIOHEMERYTHRIN"/>
    <property type="match status" value="1"/>
</dbReference>